<evidence type="ECO:0000313" key="2">
    <source>
        <dbReference type="EMBL" id="GAA3505641.1"/>
    </source>
</evidence>
<feature type="region of interest" description="Disordered" evidence="1">
    <location>
        <begin position="55"/>
        <end position="96"/>
    </location>
</feature>
<comment type="caution">
    <text evidence="2">The sequence shown here is derived from an EMBL/GenBank/DDBJ whole genome shotgun (WGS) entry which is preliminary data.</text>
</comment>
<dbReference type="Proteomes" id="UP001501455">
    <property type="component" value="Unassembled WGS sequence"/>
</dbReference>
<reference evidence="3" key="1">
    <citation type="journal article" date="2019" name="Int. J. Syst. Evol. Microbiol.">
        <title>The Global Catalogue of Microorganisms (GCM) 10K type strain sequencing project: providing services to taxonomists for standard genome sequencing and annotation.</title>
        <authorList>
            <consortium name="The Broad Institute Genomics Platform"/>
            <consortium name="The Broad Institute Genome Sequencing Center for Infectious Disease"/>
            <person name="Wu L."/>
            <person name="Ma J."/>
        </authorList>
    </citation>
    <scope>NUCLEOTIDE SEQUENCE [LARGE SCALE GENOMIC DNA]</scope>
    <source>
        <strain evidence="3">JCM 4816</strain>
    </source>
</reference>
<proteinExistence type="predicted"/>
<evidence type="ECO:0000313" key="3">
    <source>
        <dbReference type="Proteomes" id="UP001501455"/>
    </source>
</evidence>
<evidence type="ECO:0000256" key="1">
    <source>
        <dbReference type="SAM" id="MobiDB-lite"/>
    </source>
</evidence>
<accession>A0ABP6UD09</accession>
<keyword evidence="3" id="KW-1185">Reference proteome</keyword>
<feature type="compositionally biased region" description="Low complexity" evidence="1">
    <location>
        <begin position="11"/>
        <end position="24"/>
    </location>
</feature>
<gene>
    <name evidence="2" type="ORF">GCM10019016_127540</name>
</gene>
<protein>
    <submittedName>
        <fullName evidence="2">Uncharacterized protein</fullName>
    </submittedName>
</protein>
<sequence>MPAMPESANRTVGPAAPVAPTGTVPLAHAEPGALAPYIDAGHGISADLPAPLASWRAGPAARRPNSAEPPPLSGTTREARQTRGAAFWTDHVSPQR</sequence>
<feature type="region of interest" description="Disordered" evidence="1">
    <location>
        <begin position="1"/>
        <end position="24"/>
    </location>
</feature>
<dbReference type="EMBL" id="BAAAXF010000083">
    <property type="protein sequence ID" value="GAA3505641.1"/>
    <property type="molecule type" value="Genomic_DNA"/>
</dbReference>
<organism evidence="2 3">
    <name type="scientific">Streptomyces prasinosporus</name>
    <dbReference type="NCBI Taxonomy" id="68256"/>
    <lineage>
        <taxon>Bacteria</taxon>
        <taxon>Bacillati</taxon>
        <taxon>Actinomycetota</taxon>
        <taxon>Actinomycetes</taxon>
        <taxon>Kitasatosporales</taxon>
        <taxon>Streptomycetaceae</taxon>
        <taxon>Streptomyces</taxon>
        <taxon>Streptomyces albogriseolus group</taxon>
    </lineage>
</organism>
<name>A0ABP6UD09_9ACTN</name>